<dbReference type="InterPro" id="IPR000515">
    <property type="entry name" value="MetI-like"/>
</dbReference>
<gene>
    <name evidence="9" type="ORF">L1F29_17905</name>
</gene>
<evidence type="ECO:0000256" key="1">
    <source>
        <dbReference type="ARBA" id="ARBA00004651"/>
    </source>
</evidence>
<dbReference type="PANTHER" id="PTHR43744:SF9">
    <property type="entry name" value="POLYGALACTURONAN_RHAMNOGALACTURONAN TRANSPORT SYSTEM PERMEASE PROTEIN YTCP"/>
    <property type="match status" value="1"/>
</dbReference>
<keyword evidence="3" id="KW-1003">Cell membrane</keyword>
<dbReference type="Pfam" id="PF00528">
    <property type="entry name" value="BPD_transp_1"/>
    <property type="match status" value="1"/>
</dbReference>
<dbReference type="EMBL" id="CP091430">
    <property type="protein sequence ID" value="UVI27350.1"/>
    <property type="molecule type" value="Genomic_DNA"/>
</dbReference>
<dbReference type="Proteomes" id="UP001057877">
    <property type="component" value="Chromosome"/>
</dbReference>
<feature type="transmembrane region" description="Helical" evidence="7">
    <location>
        <begin position="113"/>
        <end position="135"/>
    </location>
</feature>
<keyword evidence="10" id="KW-1185">Reference proteome</keyword>
<evidence type="ECO:0000256" key="4">
    <source>
        <dbReference type="ARBA" id="ARBA00022692"/>
    </source>
</evidence>
<evidence type="ECO:0000256" key="7">
    <source>
        <dbReference type="RuleBase" id="RU363032"/>
    </source>
</evidence>
<dbReference type="SUPFAM" id="SSF161098">
    <property type="entry name" value="MetI-like"/>
    <property type="match status" value="1"/>
</dbReference>
<dbReference type="InterPro" id="IPR035906">
    <property type="entry name" value="MetI-like_sf"/>
</dbReference>
<evidence type="ECO:0000256" key="2">
    <source>
        <dbReference type="ARBA" id="ARBA00022448"/>
    </source>
</evidence>
<evidence type="ECO:0000256" key="5">
    <source>
        <dbReference type="ARBA" id="ARBA00022989"/>
    </source>
</evidence>
<reference evidence="9" key="1">
    <citation type="submission" date="2022-01" db="EMBL/GenBank/DDBJ databases">
        <title>Paenibacillus spongiae sp. nov., isolated from marine sponge.</title>
        <authorList>
            <person name="Li Z."/>
            <person name="Zhang M."/>
        </authorList>
    </citation>
    <scope>NUCLEOTIDE SEQUENCE</scope>
    <source>
        <strain evidence="9">PHS-Z3</strain>
    </source>
</reference>
<feature type="transmembrane region" description="Helical" evidence="7">
    <location>
        <begin position="141"/>
        <end position="162"/>
    </location>
</feature>
<feature type="transmembrane region" description="Helical" evidence="7">
    <location>
        <begin position="79"/>
        <end position="101"/>
    </location>
</feature>
<dbReference type="RefSeq" id="WP_258383436.1">
    <property type="nucleotide sequence ID" value="NZ_CP091430.1"/>
</dbReference>
<keyword evidence="6 7" id="KW-0472">Membrane</keyword>
<feature type="transmembrane region" description="Helical" evidence="7">
    <location>
        <begin position="262"/>
        <end position="281"/>
    </location>
</feature>
<name>A0ABY5S1C0_9BACL</name>
<organism evidence="9 10">
    <name type="scientific">Paenibacillus spongiae</name>
    <dbReference type="NCBI Taxonomy" id="2909671"/>
    <lineage>
        <taxon>Bacteria</taxon>
        <taxon>Bacillati</taxon>
        <taxon>Bacillota</taxon>
        <taxon>Bacilli</taxon>
        <taxon>Bacillales</taxon>
        <taxon>Paenibacillaceae</taxon>
        <taxon>Paenibacillus</taxon>
    </lineage>
</organism>
<evidence type="ECO:0000259" key="8">
    <source>
        <dbReference type="PROSITE" id="PS50928"/>
    </source>
</evidence>
<comment type="similarity">
    <text evidence="7">Belongs to the binding-protein-dependent transport system permease family.</text>
</comment>
<protein>
    <submittedName>
        <fullName evidence="9">Carbohydrate ABC transporter permease</fullName>
    </submittedName>
</protein>
<dbReference type="PANTHER" id="PTHR43744">
    <property type="entry name" value="ABC TRANSPORTER PERMEASE PROTEIN MG189-RELATED-RELATED"/>
    <property type="match status" value="1"/>
</dbReference>
<dbReference type="Gene3D" id="1.10.3720.10">
    <property type="entry name" value="MetI-like"/>
    <property type="match status" value="1"/>
</dbReference>
<accession>A0ABY5S1C0</accession>
<keyword evidence="4 7" id="KW-0812">Transmembrane</keyword>
<keyword evidence="5 7" id="KW-1133">Transmembrane helix</keyword>
<evidence type="ECO:0000313" key="9">
    <source>
        <dbReference type="EMBL" id="UVI27350.1"/>
    </source>
</evidence>
<feature type="domain" description="ABC transmembrane type-1" evidence="8">
    <location>
        <begin position="75"/>
        <end position="281"/>
    </location>
</feature>
<sequence length="296" mass="33484">MRYKESILSRLFDVANYTFIVVMMIVMIYPLINVLSISLSTPSAIVAGKVGWLPKGFNLEGYKYLFEDGEIFRAYRNTILYAGVGTFITLALTSLAAYTLAIREFVLRKFATVYWAVTMFIGGGLIPTFLVIKNLGMMNTFWVMVIPGAIGAFTVFVFRTFFQELPVELRESAYMDGANDFVIWYKVTLPLSKALLATFALFTIVGHWNSWFNALLYLKDSDLHPLQMYLRRIVVEENLGSGYTDGEIQALLASNRMNPKNLQMAAVMVAMAPILFIYPFIQRYFVKGVMIGSIKG</sequence>
<evidence type="ECO:0000313" key="10">
    <source>
        <dbReference type="Proteomes" id="UP001057877"/>
    </source>
</evidence>
<proteinExistence type="inferred from homology"/>
<keyword evidence="2 7" id="KW-0813">Transport</keyword>
<feature type="transmembrane region" description="Helical" evidence="7">
    <location>
        <begin position="12"/>
        <end position="32"/>
    </location>
</feature>
<dbReference type="CDD" id="cd06261">
    <property type="entry name" value="TM_PBP2"/>
    <property type="match status" value="1"/>
</dbReference>
<dbReference type="PROSITE" id="PS50928">
    <property type="entry name" value="ABC_TM1"/>
    <property type="match status" value="1"/>
</dbReference>
<comment type="subcellular location">
    <subcellularLocation>
        <location evidence="1 7">Cell membrane</location>
        <topology evidence="1 7">Multi-pass membrane protein</topology>
    </subcellularLocation>
</comment>
<evidence type="ECO:0000256" key="3">
    <source>
        <dbReference type="ARBA" id="ARBA00022475"/>
    </source>
</evidence>
<evidence type="ECO:0000256" key="6">
    <source>
        <dbReference type="ARBA" id="ARBA00023136"/>
    </source>
</evidence>
<feature type="transmembrane region" description="Helical" evidence="7">
    <location>
        <begin position="183"/>
        <end position="208"/>
    </location>
</feature>